<evidence type="ECO:0000313" key="6">
    <source>
        <dbReference type="Proteomes" id="UP000054016"/>
    </source>
</evidence>
<dbReference type="SMART" id="SM00418">
    <property type="entry name" value="HTH_ARSR"/>
    <property type="match status" value="1"/>
</dbReference>
<keyword evidence="2" id="KW-0238">DNA-binding</keyword>
<dbReference type="EMBL" id="LFWV01000007">
    <property type="protein sequence ID" value="KON32247.1"/>
    <property type="molecule type" value="Genomic_DNA"/>
</dbReference>
<dbReference type="GO" id="GO:0003677">
    <property type="term" value="F:DNA binding"/>
    <property type="evidence" value="ECO:0007669"/>
    <property type="project" value="UniProtKB-KW"/>
</dbReference>
<sequence length="124" mass="14463">MKPFSNEAYYVFFSALANRTRLAIIDVLKDYPKTILEISEILDLKEKTITDTLKPLVDCMIVDSKKTGKENRYFLNKEIIEPLSEMLAFHVNKYCPGLEKCIPPSKLREYMKHEAAKTTYIEHE</sequence>
<dbReference type="Gene3D" id="1.10.10.10">
    <property type="entry name" value="Winged helix-like DNA-binding domain superfamily/Winged helix DNA-binding domain"/>
    <property type="match status" value="1"/>
</dbReference>
<dbReference type="SUPFAM" id="SSF46785">
    <property type="entry name" value="Winged helix' DNA-binding domain"/>
    <property type="match status" value="1"/>
</dbReference>
<evidence type="ECO:0000256" key="2">
    <source>
        <dbReference type="ARBA" id="ARBA00023125"/>
    </source>
</evidence>
<keyword evidence="1" id="KW-0805">Transcription regulation</keyword>
<gene>
    <name evidence="5" type="ORF">AC478_00860</name>
</gene>
<reference evidence="6" key="1">
    <citation type="submission" date="2015-06" db="EMBL/GenBank/DDBJ databases">
        <title>New insights into the roles of widespread benthic archaea in carbon and nitrogen cycling.</title>
        <authorList>
            <person name="Lazar C.S."/>
            <person name="Baker B.J."/>
            <person name="Seitz K.W."/>
            <person name="Hyde A.S."/>
            <person name="Dick G.J."/>
            <person name="Hinrichs K.-U."/>
            <person name="Teske A.P."/>
        </authorList>
    </citation>
    <scope>NUCLEOTIDE SEQUENCE [LARGE SCALE GENOMIC DNA]</scope>
</reference>
<name>A0A0M0BUF2_9ARCH</name>
<evidence type="ECO:0000256" key="1">
    <source>
        <dbReference type="ARBA" id="ARBA00023015"/>
    </source>
</evidence>
<evidence type="ECO:0000313" key="5">
    <source>
        <dbReference type="EMBL" id="KON32247.1"/>
    </source>
</evidence>
<evidence type="ECO:0000259" key="4">
    <source>
        <dbReference type="PROSITE" id="PS50987"/>
    </source>
</evidence>
<dbReference type="PANTHER" id="PTHR33154:SF33">
    <property type="entry name" value="TRANSCRIPTIONAL REPRESSOR SDPR"/>
    <property type="match status" value="1"/>
</dbReference>
<dbReference type="InterPro" id="IPR036388">
    <property type="entry name" value="WH-like_DNA-bd_sf"/>
</dbReference>
<protein>
    <recommendedName>
        <fullName evidence="4">HTH arsR-type domain-containing protein</fullName>
    </recommendedName>
</protein>
<accession>A0A0M0BUF2</accession>
<dbReference type="AlphaFoldDB" id="A0A0M0BUF2"/>
<evidence type="ECO:0000256" key="3">
    <source>
        <dbReference type="ARBA" id="ARBA00023163"/>
    </source>
</evidence>
<dbReference type="PROSITE" id="PS50987">
    <property type="entry name" value="HTH_ARSR_2"/>
    <property type="match status" value="1"/>
</dbReference>
<proteinExistence type="predicted"/>
<dbReference type="Proteomes" id="UP000054016">
    <property type="component" value="Unassembled WGS sequence"/>
</dbReference>
<organism evidence="5 6">
    <name type="scientific">miscellaneous Crenarchaeota group-1 archaeon SG8-32-3</name>
    <dbReference type="NCBI Taxonomy" id="1685125"/>
    <lineage>
        <taxon>Archaea</taxon>
        <taxon>Candidatus Bathyarchaeota</taxon>
        <taxon>MCG-1</taxon>
    </lineage>
</organism>
<dbReference type="CDD" id="cd00090">
    <property type="entry name" value="HTH_ARSR"/>
    <property type="match status" value="1"/>
</dbReference>
<comment type="caution">
    <text evidence="5">The sequence shown here is derived from an EMBL/GenBank/DDBJ whole genome shotgun (WGS) entry which is preliminary data.</text>
</comment>
<feature type="domain" description="HTH arsR-type" evidence="4">
    <location>
        <begin position="1"/>
        <end position="95"/>
    </location>
</feature>
<dbReference type="GO" id="GO:0003700">
    <property type="term" value="F:DNA-binding transcription factor activity"/>
    <property type="evidence" value="ECO:0007669"/>
    <property type="project" value="InterPro"/>
</dbReference>
<dbReference type="PANTHER" id="PTHR33154">
    <property type="entry name" value="TRANSCRIPTIONAL REGULATOR, ARSR FAMILY"/>
    <property type="match status" value="1"/>
</dbReference>
<dbReference type="InterPro" id="IPR001845">
    <property type="entry name" value="HTH_ArsR_DNA-bd_dom"/>
</dbReference>
<dbReference type="InterPro" id="IPR011991">
    <property type="entry name" value="ArsR-like_HTH"/>
</dbReference>
<dbReference type="InterPro" id="IPR036390">
    <property type="entry name" value="WH_DNA-bd_sf"/>
</dbReference>
<keyword evidence="3" id="KW-0804">Transcription</keyword>
<dbReference type="InterPro" id="IPR051081">
    <property type="entry name" value="HTH_MetalResp_TranReg"/>
</dbReference>